<evidence type="ECO:0000313" key="7">
    <source>
        <dbReference type="Proteomes" id="UP000324974"/>
    </source>
</evidence>
<dbReference type="PANTHER" id="PTHR30435">
    <property type="entry name" value="FLAGELLAR PROTEIN"/>
    <property type="match status" value="1"/>
</dbReference>
<keyword evidence="3" id="KW-0975">Bacterial flagellum</keyword>
<dbReference type="PANTHER" id="PTHR30435:SF19">
    <property type="entry name" value="FLAGELLAR BASAL-BODY ROD PROTEIN FLGG"/>
    <property type="match status" value="1"/>
</dbReference>
<keyword evidence="7" id="KW-1185">Reference proteome</keyword>
<name>A0A5C1ALK2_9BACT</name>
<feature type="region of interest" description="Disordered" evidence="4">
    <location>
        <begin position="45"/>
        <end position="73"/>
    </location>
</feature>
<dbReference type="InterPro" id="IPR037925">
    <property type="entry name" value="FlgE/F/G-like"/>
</dbReference>
<dbReference type="OrthoDB" id="9804559at2"/>
<evidence type="ECO:0000256" key="4">
    <source>
        <dbReference type="SAM" id="MobiDB-lite"/>
    </source>
</evidence>
<dbReference type="RefSeq" id="WP_149113104.1">
    <property type="nucleotide sequence ID" value="NZ_CP042425.1"/>
</dbReference>
<keyword evidence="6" id="KW-0966">Cell projection</keyword>
<keyword evidence="6" id="KW-0969">Cilium</keyword>
<feature type="region of interest" description="Disordered" evidence="4">
    <location>
        <begin position="206"/>
        <end position="228"/>
    </location>
</feature>
<dbReference type="Proteomes" id="UP000324974">
    <property type="component" value="Chromosome"/>
</dbReference>
<comment type="subcellular location">
    <subcellularLocation>
        <location evidence="1">Bacterial flagellum basal body</location>
    </subcellularLocation>
</comment>
<feature type="domain" description="Flagellar hook protein FlgE/F/G-like D1" evidence="5">
    <location>
        <begin position="86"/>
        <end position="150"/>
    </location>
</feature>
<protein>
    <submittedName>
        <fullName evidence="6">Flagellar basal-body rod protein FlgG</fullName>
    </submittedName>
</protein>
<evidence type="ECO:0000313" key="6">
    <source>
        <dbReference type="EMBL" id="QEL18622.1"/>
    </source>
</evidence>
<dbReference type="AlphaFoldDB" id="A0A5C1ALK2"/>
<accession>A0A5C1ALK2</accession>
<dbReference type="PROSITE" id="PS51257">
    <property type="entry name" value="PROKAR_LIPOPROTEIN"/>
    <property type="match status" value="1"/>
</dbReference>
<feature type="compositionally biased region" description="Low complexity" evidence="4">
    <location>
        <begin position="59"/>
        <end position="71"/>
    </location>
</feature>
<dbReference type="GO" id="GO:0071978">
    <property type="term" value="P:bacterial-type flagellum-dependent swarming motility"/>
    <property type="evidence" value="ECO:0007669"/>
    <property type="project" value="TreeGrafter"/>
</dbReference>
<comment type="similarity">
    <text evidence="2">Belongs to the flagella basal body rod proteins family.</text>
</comment>
<dbReference type="KEGG" id="lrs:PX52LOC_05655"/>
<sequence length="228" mass="23191">MPSKIRRLLVPTFAAVVGCVVPRPPGPIPTIPPPEPEPFTYLLPAFPQPTASGPPTPPAAAATTEPSVSSTGRRDFVQTDAPFDLAVDGAGFFAFARPDGGVGYTRFGVLGVGPAGELTTQSGHALAQALAPVPADAVAMTVGADGTVIALVAGGKACVTLGRITLATFANPGWLRRGPDGLWSETPESGAAQVCEPGEGIAGTIRQGFREKRSDGFADPPSSVRANP</sequence>
<dbReference type="InterPro" id="IPR053967">
    <property type="entry name" value="LlgE_F_G-like_D1"/>
</dbReference>
<evidence type="ECO:0000256" key="3">
    <source>
        <dbReference type="ARBA" id="ARBA00023143"/>
    </source>
</evidence>
<dbReference type="GO" id="GO:0009425">
    <property type="term" value="C:bacterial-type flagellum basal body"/>
    <property type="evidence" value="ECO:0007669"/>
    <property type="project" value="UniProtKB-SubCell"/>
</dbReference>
<dbReference type="SUPFAM" id="SSF117143">
    <property type="entry name" value="Flagellar hook protein flgE"/>
    <property type="match status" value="1"/>
</dbReference>
<keyword evidence="6" id="KW-0282">Flagellum</keyword>
<organism evidence="6 7">
    <name type="scientific">Limnoglobus roseus</name>
    <dbReference type="NCBI Taxonomy" id="2598579"/>
    <lineage>
        <taxon>Bacteria</taxon>
        <taxon>Pseudomonadati</taxon>
        <taxon>Planctomycetota</taxon>
        <taxon>Planctomycetia</taxon>
        <taxon>Gemmatales</taxon>
        <taxon>Gemmataceae</taxon>
        <taxon>Limnoglobus</taxon>
    </lineage>
</organism>
<gene>
    <name evidence="6" type="primary">flgG_2</name>
    <name evidence="6" type="ORF">PX52LOC_05655</name>
</gene>
<dbReference type="Pfam" id="PF22692">
    <property type="entry name" value="LlgE_F_G_D1"/>
    <property type="match status" value="1"/>
</dbReference>
<reference evidence="7" key="1">
    <citation type="submission" date="2019-08" db="EMBL/GenBank/DDBJ databases">
        <title>Limnoglobus roseus gen. nov., sp. nov., a novel freshwater planctomycete with a giant genome from the family Gemmataceae.</title>
        <authorList>
            <person name="Kulichevskaya I.S."/>
            <person name="Naumoff D.G."/>
            <person name="Miroshnikov K."/>
            <person name="Ivanova A."/>
            <person name="Philippov D.A."/>
            <person name="Hakobyan A."/>
            <person name="Rijpstra I.C."/>
            <person name="Sinninghe Damste J.S."/>
            <person name="Liesack W."/>
            <person name="Dedysh S.N."/>
        </authorList>
    </citation>
    <scope>NUCLEOTIDE SEQUENCE [LARGE SCALE GENOMIC DNA]</scope>
    <source>
        <strain evidence="7">PX52</strain>
    </source>
</reference>
<evidence type="ECO:0000259" key="5">
    <source>
        <dbReference type="Pfam" id="PF22692"/>
    </source>
</evidence>
<evidence type="ECO:0000256" key="2">
    <source>
        <dbReference type="ARBA" id="ARBA00009677"/>
    </source>
</evidence>
<evidence type="ECO:0000256" key="1">
    <source>
        <dbReference type="ARBA" id="ARBA00004117"/>
    </source>
</evidence>
<proteinExistence type="inferred from homology"/>
<dbReference type="EMBL" id="CP042425">
    <property type="protein sequence ID" value="QEL18622.1"/>
    <property type="molecule type" value="Genomic_DNA"/>
</dbReference>